<name>A0ABD0RTN4_CIRMR</name>
<keyword evidence="3" id="KW-1185">Reference proteome</keyword>
<proteinExistence type="predicted"/>
<evidence type="ECO:0000313" key="3">
    <source>
        <dbReference type="Proteomes" id="UP001529510"/>
    </source>
</evidence>
<sequence length="188" mass="21615">NPITEEKPHHSHTLELKREDPVTCSSQPEEEELSGLEFEMKIEQVEELVDQKLNQVQTEQKSENRRDDVNSHSAGATFPNFSRSVCDDGGSNSSVLVRFVLVLSEREFWRFWRRRVRIESSATGTLTRNRRFRGVLSITFKLIVRTQEPIRGPNRSAARTDAAHGRETLPMSAVREDLLQTGQLGQRW</sequence>
<evidence type="ECO:0000256" key="1">
    <source>
        <dbReference type="SAM" id="MobiDB-lite"/>
    </source>
</evidence>
<feature type="region of interest" description="Disordered" evidence="1">
    <location>
        <begin position="1"/>
        <end position="30"/>
    </location>
</feature>
<comment type="caution">
    <text evidence="2">The sequence shown here is derived from an EMBL/GenBank/DDBJ whole genome shotgun (WGS) entry which is preliminary data.</text>
</comment>
<feature type="non-terminal residue" evidence="2">
    <location>
        <position position="1"/>
    </location>
</feature>
<dbReference type="AlphaFoldDB" id="A0ABD0RTN4"/>
<dbReference type="EMBL" id="JAMKFB020000002">
    <property type="protein sequence ID" value="KAL0201885.1"/>
    <property type="molecule type" value="Genomic_DNA"/>
</dbReference>
<gene>
    <name evidence="2" type="ORF">M9458_005072</name>
</gene>
<reference evidence="2 3" key="1">
    <citation type="submission" date="2024-05" db="EMBL/GenBank/DDBJ databases">
        <title>Genome sequencing and assembly of Indian major carp, Cirrhinus mrigala (Hamilton, 1822).</title>
        <authorList>
            <person name="Mohindra V."/>
            <person name="Chowdhury L.M."/>
            <person name="Lal K."/>
            <person name="Jena J.K."/>
        </authorList>
    </citation>
    <scope>NUCLEOTIDE SEQUENCE [LARGE SCALE GENOMIC DNA]</scope>
    <source>
        <strain evidence="2">CM1030</strain>
        <tissue evidence="2">Blood</tissue>
    </source>
</reference>
<feature type="compositionally biased region" description="Basic and acidic residues" evidence="1">
    <location>
        <begin position="60"/>
        <end position="70"/>
    </location>
</feature>
<organism evidence="2 3">
    <name type="scientific">Cirrhinus mrigala</name>
    <name type="common">Mrigala</name>
    <dbReference type="NCBI Taxonomy" id="683832"/>
    <lineage>
        <taxon>Eukaryota</taxon>
        <taxon>Metazoa</taxon>
        <taxon>Chordata</taxon>
        <taxon>Craniata</taxon>
        <taxon>Vertebrata</taxon>
        <taxon>Euteleostomi</taxon>
        <taxon>Actinopterygii</taxon>
        <taxon>Neopterygii</taxon>
        <taxon>Teleostei</taxon>
        <taxon>Ostariophysi</taxon>
        <taxon>Cypriniformes</taxon>
        <taxon>Cyprinidae</taxon>
        <taxon>Labeoninae</taxon>
        <taxon>Labeonini</taxon>
        <taxon>Cirrhinus</taxon>
    </lineage>
</organism>
<evidence type="ECO:0000313" key="2">
    <source>
        <dbReference type="EMBL" id="KAL0201885.1"/>
    </source>
</evidence>
<dbReference type="Proteomes" id="UP001529510">
    <property type="component" value="Unassembled WGS sequence"/>
</dbReference>
<feature type="compositionally biased region" description="Polar residues" evidence="1">
    <location>
        <begin position="71"/>
        <end position="83"/>
    </location>
</feature>
<protein>
    <submittedName>
        <fullName evidence="2">Uncharacterized protein</fullName>
    </submittedName>
</protein>
<feature type="region of interest" description="Disordered" evidence="1">
    <location>
        <begin position="55"/>
        <end position="84"/>
    </location>
</feature>
<accession>A0ABD0RTN4</accession>
<feature type="compositionally biased region" description="Basic and acidic residues" evidence="1">
    <location>
        <begin position="1"/>
        <end position="21"/>
    </location>
</feature>